<evidence type="ECO:0000256" key="1">
    <source>
        <dbReference type="SAM" id="MobiDB-lite"/>
    </source>
</evidence>
<feature type="compositionally biased region" description="Basic and acidic residues" evidence="1">
    <location>
        <begin position="65"/>
        <end position="77"/>
    </location>
</feature>
<evidence type="ECO:0000313" key="3">
    <source>
        <dbReference type="Proteomes" id="UP000652761"/>
    </source>
</evidence>
<gene>
    <name evidence="2" type="ORF">Taro_005631</name>
</gene>
<reference evidence="2" key="1">
    <citation type="submission" date="2017-07" db="EMBL/GenBank/DDBJ databases">
        <title>Taro Niue Genome Assembly and Annotation.</title>
        <authorList>
            <person name="Atibalentja N."/>
            <person name="Keating K."/>
            <person name="Fields C.J."/>
        </authorList>
    </citation>
    <scope>NUCLEOTIDE SEQUENCE</scope>
    <source>
        <strain evidence="2">Niue_2</strain>
        <tissue evidence="2">Leaf</tissue>
    </source>
</reference>
<dbReference type="Proteomes" id="UP000652761">
    <property type="component" value="Unassembled WGS sequence"/>
</dbReference>
<accession>A0A843TV60</accession>
<feature type="region of interest" description="Disordered" evidence="1">
    <location>
        <begin position="16"/>
        <end position="102"/>
    </location>
</feature>
<evidence type="ECO:0000313" key="2">
    <source>
        <dbReference type="EMBL" id="MQL73274.1"/>
    </source>
</evidence>
<dbReference type="AlphaFoldDB" id="A0A843TV60"/>
<sequence>MRCVKDLNVTGYYKAAEQNNATPRPPTKVVTHTRLPQKPMESGTKWKQPSAHPPRPRNNQVNAPRQERIPQGRRDNPTGRTDTPATLTSVRRPKQRNTVVTC</sequence>
<keyword evidence="3" id="KW-1185">Reference proteome</keyword>
<dbReference type="EMBL" id="NMUH01000160">
    <property type="protein sequence ID" value="MQL73274.1"/>
    <property type="molecule type" value="Genomic_DNA"/>
</dbReference>
<name>A0A843TV60_COLES</name>
<protein>
    <submittedName>
        <fullName evidence="2">Uncharacterized protein</fullName>
    </submittedName>
</protein>
<proteinExistence type="predicted"/>
<organism evidence="2 3">
    <name type="scientific">Colocasia esculenta</name>
    <name type="common">Wild taro</name>
    <name type="synonym">Arum esculentum</name>
    <dbReference type="NCBI Taxonomy" id="4460"/>
    <lineage>
        <taxon>Eukaryota</taxon>
        <taxon>Viridiplantae</taxon>
        <taxon>Streptophyta</taxon>
        <taxon>Embryophyta</taxon>
        <taxon>Tracheophyta</taxon>
        <taxon>Spermatophyta</taxon>
        <taxon>Magnoliopsida</taxon>
        <taxon>Liliopsida</taxon>
        <taxon>Araceae</taxon>
        <taxon>Aroideae</taxon>
        <taxon>Colocasieae</taxon>
        <taxon>Colocasia</taxon>
    </lineage>
</organism>
<feature type="compositionally biased region" description="Polar residues" evidence="1">
    <location>
        <begin position="78"/>
        <end position="89"/>
    </location>
</feature>
<comment type="caution">
    <text evidence="2">The sequence shown here is derived from an EMBL/GenBank/DDBJ whole genome shotgun (WGS) entry which is preliminary data.</text>
</comment>